<proteinExistence type="predicted"/>
<gene>
    <name evidence="1" type="ORF">SAMN05660413_00530</name>
</gene>
<evidence type="ECO:0000313" key="2">
    <source>
        <dbReference type="Proteomes" id="UP000199153"/>
    </source>
</evidence>
<dbReference type="RefSeq" id="WP_093405534.1">
    <property type="nucleotide sequence ID" value="NZ_FOVL01000002.1"/>
</dbReference>
<dbReference type="SUPFAM" id="SSF53335">
    <property type="entry name" value="S-adenosyl-L-methionine-dependent methyltransferases"/>
    <property type="match status" value="1"/>
</dbReference>
<protein>
    <recommendedName>
        <fullName evidence="3">Methyltransferase domain-containing protein</fullName>
    </recommendedName>
</protein>
<reference evidence="1 2" key="1">
    <citation type="submission" date="2016-10" db="EMBL/GenBank/DDBJ databases">
        <authorList>
            <person name="de Groot N.N."/>
        </authorList>
    </citation>
    <scope>NUCLEOTIDE SEQUENCE [LARGE SCALE GENOMIC DNA]</scope>
    <source>
        <strain evidence="1 2">DSM 17794</strain>
    </source>
</reference>
<evidence type="ECO:0008006" key="3">
    <source>
        <dbReference type="Google" id="ProtNLM"/>
    </source>
</evidence>
<sequence length="266" mass="30899">MHKIKGSLKRILPASKINTLRKYKYGIAGWTARNDLTKLAIIFKSDKWGKHFYTPHYQHHFKDFKQKRINLLEIGVGGNKSKTYGGASLRMWKHYFRKGNIYGVDIYDKSALQEKRIKIFQGNQADDKFLIDLGKKVGPFDIIIDDGSHLNDHIISSFLNLFPYLNKGGVYVVEDIQTSYWEFFGGSSKDLNKRGTAMNFFKSLADGINHSEYILKDYQPSYLDLNIVSLHFYHNLVFVYKGENTELSSFIENNQIPENYDSNKER</sequence>
<dbReference type="STRING" id="287099.SAMN05660413_00530"/>
<dbReference type="OrthoDB" id="9816564at2"/>
<evidence type="ECO:0000313" key="1">
    <source>
        <dbReference type="EMBL" id="SFN33155.1"/>
    </source>
</evidence>
<dbReference type="InterPro" id="IPR029063">
    <property type="entry name" value="SAM-dependent_MTases_sf"/>
</dbReference>
<dbReference type="Proteomes" id="UP000199153">
    <property type="component" value="Unassembled WGS sequence"/>
</dbReference>
<keyword evidence="2" id="KW-1185">Reference proteome</keyword>
<name>A0A1I4Y582_9FLAO</name>
<dbReference type="Gene3D" id="3.40.50.150">
    <property type="entry name" value="Vaccinia Virus protein VP39"/>
    <property type="match status" value="1"/>
</dbReference>
<organism evidence="1 2">
    <name type="scientific">Salegentibacter flavus</name>
    <dbReference type="NCBI Taxonomy" id="287099"/>
    <lineage>
        <taxon>Bacteria</taxon>
        <taxon>Pseudomonadati</taxon>
        <taxon>Bacteroidota</taxon>
        <taxon>Flavobacteriia</taxon>
        <taxon>Flavobacteriales</taxon>
        <taxon>Flavobacteriaceae</taxon>
        <taxon>Salegentibacter</taxon>
    </lineage>
</organism>
<accession>A0A1I4Y582</accession>
<dbReference type="EMBL" id="FOVL01000002">
    <property type="protein sequence ID" value="SFN33155.1"/>
    <property type="molecule type" value="Genomic_DNA"/>
</dbReference>
<dbReference type="AlphaFoldDB" id="A0A1I4Y582"/>